<evidence type="ECO:0000313" key="3">
    <source>
        <dbReference type="Proteomes" id="UP000275408"/>
    </source>
</evidence>
<evidence type="ECO:0000259" key="1">
    <source>
        <dbReference type="Pfam" id="PF20700"/>
    </source>
</evidence>
<accession>A0A3M6UKF6</accession>
<evidence type="ECO:0000313" key="2">
    <source>
        <dbReference type="EMBL" id="RMX54105.1"/>
    </source>
</evidence>
<dbReference type="InterPro" id="IPR049012">
    <property type="entry name" value="Mutator_transp_dom"/>
</dbReference>
<sequence length="218" mass="24004">MTGCSMAFGNWMINLHTNSAVSSKLKTSPNLSWWNITAEKKYGLASVFSVTCAVCGTENVVKTSSEHRSSQRGPISHDDNSRAALQCLHTEIVTFKSRENKIGHAVEQVTKKSCKTAMSEERNAAIKKGVKADDRGCINIPCSYDMAWQKQGKGDDDSIPAAHIKEKVPYPVEKWTDTVYAKGSLTTRLYNLSQRGTFLSYCMEDSPPVNMPSSSLAN</sequence>
<dbReference type="Pfam" id="PF20700">
    <property type="entry name" value="Mutator"/>
    <property type="match status" value="2"/>
</dbReference>
<feature type="domain" description="Mutator-like transposase" evidence="1">
    <location>
        <begin position="94"/>
        <end position="154"/>
    </location>
</feature>
<keyword evidence="3" id="KW-1185">Reference proteome</keyword>
<comment type="caution">
    <text evidence="2">The sequence shown here is derived from an EMBL/GenBank/DDBJ whole genome shotgun (WGS) entry which is preliminary data.</text>
</comment>
<proteinExistence type="predicted"/>
<reference evidence="2 3" key="1">
    <citation type="journal article" date="2018" name="Sci. Rep.">
        <title>Comparative analysis of the Pocillopora damicornis genome highlights role of immune system in coral evolution.</title>
        <authorList>
            <person name="Cunning R."/>
            <person name="Bay R.A."/>
            <person name="Gillette P."/>
            <person name="Baker A.C."/>
            <person name="Traylor-Knowles N."/>
        </authorList>
    </citation>
    <scope>NUCLEOTIDE SEQUENCE [LARGE SCALE GENOMIC DNA]</scope>
    <source>
        <strain evidence="2">RSMAS</strain>
        <tissue evidence="2">Whole animal</tissue>
    </source>
</reference>
<organism evidence="2 3">
    <name type="scientific">Pocillopora damicornis</name>
    <name type="common">Cauliflower coral</name>
    <name type="synonym">Millepora damicornis</name>
    <dbReference type="NCBI Taxonomy" id="46731"/>
    <lineage>
        <taxon>Eukaryota</taxon>
        <taxon>Metazoa</taxon>
        <taxon>Cnidaria</taxon>
        <taxon>Anthozoa</taxon>
        <taxon>Hexacorallia</taxon>
        <taxon>Scleractinia</taxon>
        <taxon>Astrocoeniina</taxon>
        <taxon>Pocilloporidae</taxon>
        <taxon>Pocillopora</taxon>
    </lineage>
</organism>
<dbReference type="EMBL" id="RCHS01001329">
    <property type="protein sequence ID" value="RMX54105.1"/>
    <property type="molecule type" value="Genomic_DNA"/>
</dbReference>
<gene>
    <name evidence="2" type="ORF">pdam_00014815</name>
</gene>
<dbReference type="Proteomes" id="UP000275408">
    <property type="component" value="Unassembled WGS sequence"/>
</dbReference>
<feature type="domain" description="Mutator-like transposase" evidence="1">
    <location>
        <begin position="29"/>
        <end position="90"/>
    </location>
</feature>
<protein>
    <recommendedName>
        <fullName evidence="1">Mutator-like transposase domain-containing protein</fullName>
    </recommendedName>
</protein>
<dbReference type="AlphaFoldDB" id="A0A3M6UKF6"/>
<name>A0A3M6UKF6_POCDA</name>